<dbReference type="Proteomes" id="UP001055153">
    <property type="component" value="Unassembled WGS sequence"/>
</dbReference>
<organism evidence="1 2">
    <name type="scientific">Methylobacterium isbiliense</name>
    <dbReference type="NCBI Taxonomy" id="315478"/>
    <lineage>
        <taxon>Bacteria</taxon>
        <taxon>Pseudomonadati</taxon>
        <taxon>Pseudomonadota</taxon>
        <taxon>Alphaproteobacteria</taxon>
        <taxon>Hyphomicrobiales</taxon>
        <taxon>Methylobacteriaceae</taxon>
        <taxon>Methylobacterium</taxon>
    </lineage>
</organism>
<evidence type="ECO:0000313" key="1">
    <source>
        <dbReference type="EMBL" id="GJD99943.1"/>
    </source>
</evidence>
<proteinExistence type="predicted"/>
<sequence>MSSFTLDERVRLSIVLALTAGIDGTPFHDQEADARRLGLCGAEIDAARRGLSFDALTARALALAIATRAGDAPRRAERARAVRLGIADEVCREIEGFAERFAAR</sequence>
<reference evidence="1" key="1">
    <citation type="journal article" date="2021" name="Front. Microbiol.">
        <title>Comprehensive Comparative Genomics and Phenotyping of Methylobacterium Species.</title>
        <authorList>
            <person name="Alessa O."/>
            <person name="Ogura Y."/>
            <person name="Fujitani Y."/>
            <person name="Takami H."/>
            <person name="Hayashi T."/>
            <person name="Sahin N."/>
            <person name="Tani A."/>
        </authorList>
    </citation>
    <scope>NUCLEOTIDE SEQUENCE</scope>
    <source>
        <strain evidence="1">DSM 17168</strain>
    </source>
</reference>
<gene>
    <name evidence="1" type="ORF">GMJLKIPL_1861</name>
</gene>
<protein>
    <submittedName>
        <fullName evidence="1">Uncharacterized protein</fullName>
    </submittedName>
</protein>
<evidence type="ECO:0000313" key="2">
    <source>
        <dbReference type="Proteomes" id="UP001055153"/>
    </source>
</evidence>
<dbReference type="RefSeq" id="WP_238234828.1">
    <property type="nucleotide sequence ID" value="NZ_BPQQ01000019.1"/>
</dbReference>
<accession>A0ABQ4SBR9</accession>
<name>A0ABQ4SBR9_9HYPH</name>
<reference evidence="1" key="2">
    <citation type="submission" date="2021-08" db="EMBL/GenBank/DDBJ databases">
        <authorList>
            <person name="Tani A."/>
            <person name="Ola A."/>
            <person name="Ogura Y."/>
            <person name="Katsura K."/>
            <person name="Hayashi T."/>
        </authorList>
    </citation>
    <scope>NUCLEOTIDE SEQUENCE</scope>
    <source>
        <strain evidence="1">DSM 17168</strain>
    </source>
</reference>
<comment type="caution">
    <text evidence="1">The sequence shown here is derived from an EMBL/GenBank/DDBJ whole genome shotgun (WGS) entry which is preliminary data.</text>
</comment>
<keyword evidence="2" id="KW-1185">Reference proteome</keyword>
<dbReference type="EMBL" id="BPQQ01000019">
    <property type="protein sequence ID" value="GJD99943.1"/>
    <property type="molecule type" value="Genomic_DNA"/>
</dbReference>